<sequence>MHRRNELNAPSVIYSLSIETRRGSSVVGPCLPSTAACLNSLRPCAVQGRRDDDCSQPIVGRRPSCPSSIHLRSRRRPHVGRPALEDDLTCMGLGDGASPDPR</sequence>
<organism evidence="2 3">
    <name type="scientific">Panicum virgatum</name>
    <name type="common">Blackwell switchgrass</name>
    <dbReference type="NCBI Taxonomy" id="38727"/>
    <lineage>
        <taxon>Eukaryota</taxon>
        <taxon>Viridiplantae</taxon>
        <taxon>Streptophyta</taxon>
        <taxon>Embryophyta</taxon>
        <taxon>Tracheophyta</taxon>
        <taxon>Spermatophyta</taxon>
        <taxon>Magnoliopsida</taxon>
        <taxon>Liliopsida</taxon>
        <taxon>Poales</taxon>
        <taxon>Poaceae</taxon>
        <taxon>PACMAD clade</taxon>
        <taxon>Panicoideae</taxon>
        <taxon>Panicodae</taxon>
        <taxon>Paniceae</taxon>
        <taxon>Panicinae</taxon>
        <taxon>Panicum</taxon>
        <taxon>Panicum sect. Hiantes</taxon>
    </lineage>
</organism>
<gene>
    <name evidence="2" type="ORF">PVAP13_4NG029262</name>
</gene>
<evidence type="ECO:0000256" key="1">
    <source>
        <dbReference type="SAM" id="MobiDB-lite"/>
    </source>
</evidence>
<dbReference type="EMBL" id="CM029044">
    <property type="protein sequence ID" value="KAG2603838.1"/>
    <property type="molecule type" value="Genomic_DNA"/>
</dbReference>
<dbReference type="Proteomes" id="UP000823388">
    <property type="component" value="Chromosome 4N"/>
</dbReference>
<reference evidence="2" key="1">
    <citation type="submission" date="2020-05" db="EMBL/GenBank/DDBJ databases">
        <title>WGS assembly of Panicum virgatum.</title>
        <authorList>
            <person name="Lovell J.T."/>
            <person name="Jenkins J."/>
            <person name="Shu S."/>
            <person name="Juenger T.E."/>
            <person name="Schmutz J."/>
        </authorList>
    </citation>
    <scope>NUCLEOTIDE SEQUENCE</scope>
    <source>
        <strain evidence="2">AP13</strain>
    </source>
</reference>
<name>A0A8T0T2E8_PANVG</name>
<proteinExistence type="predicted"/>
<evidence type="ECO:0000313" key="2">
    <source>
        <dbReference type="EMBL" id="KAG2603838.1"/>
    </source>
</evidence>
<accession>A0A8T0T2E8</accession>
<comment type="caution">
    <text evidence="2">The sequence shown here is derived from an EMBL/GenBank/DDBJ whole genome shotgun (WGS) entry which is preliminary data.</text>
</comment>
<keyword evidence="3" id="KW-1185">Reference proteome</keyword>
<evidence type="ECO:0000313" key="3">
    <source>
        <dbReference type="Proteomes" id="UP000823388"/>
    </source>
</evidence>
<feature type="region of interest" description="Disordered" evidence="1">
    <location>
        <begin position="65"/>
        <end position="102"/>
    </location>
</feature>
<protein>
    <submittedName>
        <fullName evidence="2">Uncharacterized protein</fullName>
    </submittedName>
</protein>
<dbReference type="AlphaFoldDB" id="A0A8T0T2E8"/>